<dbReference type="Proteomes" id="UP001153387">
    <property type="component" value="Unassembled WGS sequence"/>
</dbReference>
<evidence type="ECO:0008006" key="3">
    <source>
        <dbReference type="Google" id="ProtNLM"/>
    </source>
</evidence>
<comment type="caution">
    <text evidence="1">The sequence shown here is derived from an EMBL/GenBank/DDBJ whole genome shotgun (WGS) entry which is preliminary data.</text>
</comment>
<reference evidence="1 2" key="1">
    <citation type="submission" date="2022-10" db="EMBL/GenBank/DDBJ databases">
        <title>Comparative genomic analysis of Cohnella hashimotonis sp. nov., isolated from the International Space Station.</title>
        <authorList>
            <person name="Simpson A."/>
            <person name="Venkateswaran K."/>
        </authorList>
    </citation>
    <scope>NUCLEOTIDE SEQUENCE [LARGE SCALE GENOMIC DNA]</scope>
    <source>
        <strain evidence="1 2">DSM 18997</strain>
    </source>
</reference>
<sequence>MEKPLYQKLYYKTGRALVYGAPEGFDLGVDVETQAEGRFDFVLVFVKNTEDVLKTLPKIIPLLQPDAVCWISYPKQSAKVQTDLNRDLLWRIMETRTDYRVVSNVAIDVVWSALRFRHVSKIKSTKP</sequence>
<gene>
    <name evidence="1" type="ORF">OMP38_01215</name>
</gene>
<dbReference type="RefSeq" id="WP_277563545.1">
    <property type="nucleotide sequence ID" value="NZ_JAPDHZ010000002.1"/>
</dbReference>
<protein>
    <recommendedName>
        <fullName evidence="3">DUF3052 domain-containing protein</fullName>
    </recommendedName>
</protein>
<evidence type="ECO:0000313" key="2">
    <source>
        <dbReference type="Proteomes" id="UP001153387"/>
    </source>
</evidence>
<dbReference type="AlphaFoldDB" id="A0A9X4KD33"/>
<keyword evidence="2" id="KW-1185">Reference proteome</keyword>
<dbReference type="EMBL" id="JAPDHZ010000002">
    <property type="protein sequence ID" value="MDG0789625.1"/>
    <property type="molecule type" value="Genomic_DNA"/>
</dbReference>
<organism evidence="1 2">
    <name type="scientific">Cohnella ginsengisoli</name>
    <dbReference type="NCBI Taxonomy" id="425004"/>
    <lineage>
        <taxon>Bacteria</taxon>
        <taxon>Bacillati</taxon>
        <taxon>Bacillota</taxon>
        <taxon>Bacilli</taxon>
        <taxon>Bacillales</taxon>
        <taxon>Paenibacillaceae</taxon>
        <taxon>Cohnella</taxon>
    </lineage>
</organism>
<proteinExistence type="predicted"/>
<accession>A0A9X4KD33</accession>
<evidence type="ECO:0000313" key="1">
    <source>
        <dbReference type="EMBL" id="MDG0789625.1"/>
    </source>
</evidence>
<name>A0A9X4KD33_9BACL</name>